<evidence type="ECO:0000256" key="2">
    <source>
        <dbReference type="ARBA" id="ARBA00022670"/>
    </source>
</evidence>
<keyword evidence="3" id="KW-0378">Hydrolase</keyword>
<dbReference type="OrthoDB" id="21221at2759"/>
<evidence type="ECO:0000256" key="3">
    <source>
        <dbReference type="ARBA" id="ARBA00022801"/>
    </source>
</evidence>
<keyword evidence="2" id="KW-0645">Protease</keyword>
<dbReference type="VEuPathDB" id="FungiDB:CD36_55050"/>
<dbReference type="Gene3D" id="3.90.1720.30">
    <property type="entry name" value="PPPDE domains"/>
    <property type="match status" value="1"/>
</dbReference>
<dbReference type="EMBL" id="FM992692">
    <property type="protein sequence ID" value="CAX41884.1"/>
    <property type="molecule type" value="Genomic_DNA"/>
</dbReference>
<accession>B9WI87</accession>
<dbReference type="CGD" id="CAL0000166035">
    <property type="gene designation" value="Cd36_55050"/>
</dbReference>
<proteinExistence type="inferred from homology"/>
<dbReference type="InterPro" id="IPR042266">
    <property type="entry name" value="PPPDE_sf"/>
</dbReference>
<comment type="similarity">
    <text evidence="1">Belongs to the DeSI family.</text>
</comment>
<dbReference type="PROSITE" id="PS51858">
    <property type="entry name" value="PPPDE"/>
    <property type="match status" value="1"/>
</dbReference>
<dbReference type="HOGENOM" id="CLU_101028_0_1_1"/>
<dbReference type="eggNOG" id="KOG0324">
    <property type="taxonomic scope" value="Eukaryota"/>
</dbReference>
<organism evidence="6 7">
    <name type="scientific">Candida dubliniensis (strain CD36 / ATCC MYA-646 / CBS 7987 / NCPF 3949 / NRRL Y-17841)</name>
    <name type="common">Yeast</name>
    <dbReference type="NCBI Taxonomy" id="573826"/>
    <lineage>
        <taxon>Eukaryota</taxon>
        <taxon>Fungi</taxon>
        <taxon>Dikarya</taxon>
        <taxon>Ascomycota</taxon>
        <taxon>Saccharomycotina</taxon>
        <taxon>Pichiomycetes</taxon>
        <taxon>Debaryomycetaceae</taxon>
        <taxon>Candida/Lodderomyces clade</taxon>
        <taxon>Candida</taxon>
    </lineage>
</organism>
<evidence type="ECO:0000313" key="5">
    <source>
        <dbReference type="CGD" id="CAL0000166035"/>
    </source>
</evidence>
<evidence type="ECO:0000259" key="4">
    <source>
        <dbReference type="PROSITE" id="PS51858"/>
    </source>
</evidence>
<dbReference type="SMART" id="SM01179">
    <property type="entry name" value="DUF862"/>
    <property type="match status" value="1"/>
</dbReference>
<dbReference type="GO" id="GO:0006508">
    <property type="term" value="P:proteolysis"/>
    <property type="evidence" value="ECO:0007669"/>
    <property type="project" value="UniProtKB-KW"/>
</dbReference>
<dbReference type="RefSeq" id="XP_002420799.1">
    <property type="nucleotide sequence ID" value="XM_002420754.1"/>
</dbReference>
<sequence>MVGRRKRTKIFFFSFSKYKYSRKNWWQKQRKTRASMADDIVRVYVYDLSHGLARVYSPMLLGISIDAIYHTSVVIRNKEYYLDQGIKVNSPPGHTKYGTPIEVLEIGTTGVDDELLTDFINELKDHSKYHAVNYDLFTNNCNHFTDVVIEFLCGKNLEDRILRLPNTVLNTPNGQLLQQMFSGATF</sequence>
<dbReference type="GO" id="GO:0070646">
    <property type="term" value="P:protein modification by small protein removal"/>
    <property type="evidence" value="ECO:0007669"/>
    <property type="project" value="TreeGrafter"/>
</dbReference>
<evidence type="ECO:0000256" key="1">
    <source>
        <dbReference type="ARBA" id="ARBA00008140"/>
    </source>
</evidence>
<keyword evidence="7" id="KW-1185">Reference proteome</keyword>
<dbReference type="Proteomes" id="UP000002605">
    <property type="component" value="Chromosome 5"/>
</dbReference>
<gene>
    <name evidence="5" type="ordered locus">Cd36_55050</name>
    <name evidence="6" type="ORF">CD36_55050</name>
</gene>
<dbReference type="GeneID" id="8048020"/>
<dbReference type="InterPro" id="IPR008580">
    <property type="entry name" value="PPPDE_dom"/>
</dbReference>
<dbReference type="Pfam" id="PF05903">
    <property type="entry name" value="Peptidase_C97"/>
    <property type="match status" value="1"/>
</dbReference>
<protein>
    <recommendedName>
        <fullName evidence="4">PPPDE domain-containing protein</fullName>
    </recommendedName>
</protein>
<dbReference type="GO" id="GO:0008233">
    <property type="term" value="F:peptidase activity"/>
    <property type="evidence" value="ECO:0007669"/>
    <property type="project" value="UniProtKB-KW"/>
</dbReference>
<dbReference type="PANTHER" id="PTHR12378:SF7">
    <property type="entry name" value="DESUMOYLATING ISOPEPTIDASE 1"/>
    <property type="match status" value="1"/>
</dbReference>
<dbReference type="PANTHER" id="PTHR12378">
    <property type="entry name" value="DESUMOYLATING ISOPEPTIDASE"/>
    <property type="match status" value="1"/>
</dbReference>
<name>B9WI87_CANDC</name>
<evidence type="ECO:0000313" key="7">
    <source>
        <dbReference type="Proteomes" id="UP000002605"/>
    </source>
</evidence>
<dbReference type="KEGG" id="cdu:CD36_55050"/>
<reference evidence="6 7" key="1">
    <citation type="journal article" date="2009" name="Genome Res.">
        <title>Comparative genomics of the fungal pathogens Candida dubliniensis and Candida albicans.</title>
        <authorList>
            <person name="Jackson A.P."/>
            <person name="Gamble J.A."/>
            <person name="Yeomans T."/>
            <person name="Moran G.P."/>
            <person name="Saunders D."/>
            <person name="Harris D."/>
            <person name="Aslett M."/>
            <person name="Barrell J.F."/>
            <person name="Butler G."/>
            <person name="Citiulo F."/>
            <person name="Coleman D.C."/>
            <person name="de Groot P.W.J."/>
            <person name="Goodwin T.J."/>
            <person name="Quail M.A."/>
            <person name="McQuillan J."/>
            <person name="Munro C.A."/>
            <person name="Pain A."/>
            <person name="Poulter R.T."/>
            <person name="Rajandream M.A."/>
            <person name="Renauld H."/>
            <person name="Spiering M.J."/>
            <person name="Tivey A."/>
            <person name="Gow N.A.R."/>
            <person name="Barrell B."/>
            <person name="Sullivan D.J."/>
            <person name="Berriman M."/>
        </authorList>
    </citation>
    <scope>NUCLEOTIDE SEQUENCE [LARGE SCALE GENOMIC DNA]</scope>
    <source>
        <strain evidence="7">CD36 / ATCC MYA-646 / CBS 7987 / NCPF 3949 / NRRL Y-17841</strain>
    </source>
</reference>
<feature type="domain" description="PPPDE" evidence="4">
    <location>
        <begin position="39"/>
        <end position="182"/>
    </location>
</feature>
<dbReference type="AlphaFoldDB" id="B9WI87"/>
<evidence type="ECO:0000313" key="6">
    <source>
        <dbReference type="EMBL" id="CAX41884.1"/>
    </source>
</evidence>